<dbReference type="EMBL" id="GBRH01275934">
    <property type="protein sequence ID" value="JAD21961.1"/>
    <property type="molecule type" value="Transcribed_RNA"/>
</dbReference>
<reference evidence="1" key="1">
    <citation type="submission" date="2014-09" db="EMBL/GenBank/DDBJ databases">
        <authorList>
            <person name="Magalhaes I.L.F."/>
            <person name="Oliveira U."/>
            <person name="Santos F.R."/>
            <person name="Vidigal T.H.D.A."/>
            <person name="Brescovit A.D."/>
            <person name="Santos A.J."/>
        </authorList>
    </citation>
    <scope>NUCLEOTIDE SEQUENCE</scope>
    <source>
        <tissue evidence="1">Shoot tissue taken approximately 20 cm above the soil surface</tissue>
    </source>
</reference>
<reference evidence="1" key="2">
    <citation type="journal article" date="2015" name="Data Brief">
        <title>Shoot transcriptome of the giant reed, Arundo donax.</title>
        <authorList>
            <person name="Barrero R.A."/>
            <person name="Guerrero F.D."/>
            <person name="Moolhuijzen P."/>
            <person name="Goolsby J.A."/>
            <person name="Tidwell J."/>
            <person name="Bellgard S.E."/>
            <person name="Bellgard M.I."/>
        </authorList>
    </citation>
    <scope>NUCLEOTIDE SEQUENCE</scope>
    <source>
        <tissue evidence="1">Shoot tissue taken approximately 20 cm above the soil surface</tissue>
    </source>
</reference>
<name>A0A0A8Y759_ARUDO</name>
<dbReference type="AlphaFoldDB" id="A0A0A8Y759"/>
<sequence length="52" mass="5897">MSFRAFLKEGTTFRSRSFKQFTRASFSTSFSAILDNSIWFSLSNSVFPVSSS</sequence>
<protein>
    <submittedName>
        <fullName evidence="1">Uncharacterized protein</fullName>
    </submittedName>
</protein>
<organism evidence="1">
    <name type="scientific">Arundo donax</name>
    <name type="common">Giant reed</name>
    <name type="synonym">Donax arundinaceus</name>
    <dbReference type="NCBI Taxonomy" id="35708"/>
    <lineage>
        <taxon>Eukaryota</taxon>
        <taxon>Viridiplantae</taxon>
        <taxon>Streptophyta</taxon>
        <taxon>Embryophyta</taxon>
        <taxon>Tracheophyta</taxon>
        <taxon>Spermatophyta</taxon>
        <taxon>Magnoliopsida</taxon>
        <taxon>Liliopsida</taxon>
        <taxon>Poales</taxon>
        <taxon>Poaceae</taxon>
        <taxon>PACMAD clade</taxon>
        <taxon>Arundinoideae</taxon>
        <taxon>Arundineae</taxon>
        <taxon>Arundo</taxon>
    </lineage>
</organism>
<accession>A0A0A8Y759</accession>
<evidence type="ECO:0000313" key="1">
    <source>
        <dbReference type="EMBL" id="JAD21961.1"/>
    </source>
</evidence>
<proteinExistence type="predicted"/>